<dbReference type="Proteomes" id="UP000054776">
    <property type="component" value="Unassembled WGS sequence"/>
</dbReference>
<proteinExistence type="predicted"/>
<organism evidence="1 2">
    <name type="scientific">Trichinella spiralis</name>
    <name type="common">Trichina worm</name>
    <dbReference type="NCBI Taxonomy" id="6334"/>
    <lineage>
        <taxon>Eukaryota</taxon>
        <taxon>Metazoa</taxon>
        <taxon>Ecdysozoa</taxon>
        <taxon>Nematoda</taxon>
        <taxon>Enoplea</taxon>
        <taxon>Dorylaimia</taxon>
        <taxon>Trichinellida</taxon>
        <taxon>Trichinellidae</taxon>
        <taxon>Trichinella</taxon>
    </lineage>
</organism>
<dbReference type="OrthoDB" id="10398503at2759"/>
<accession>A0A0V1BAP9</accession>
<dbReference type="AlphaFoldDB" id="A0A0V1BAP9"/>
<sequence length="130" mass="15380">MIQFPPCRFQNQIDQSLIRYKKLARKSVEIFSNNFILLICSVRLMHTVDLSFSLLIAISTSKIKYIFICRSRRTVQLFLLQPFPPYNHFYYNHSNTSLKMMYSTIAVSRPIDDRLYECGDKCIVRGAWIE</sequence>
<dbReference type="EMBL" id="JYDH01000074">
    <property type="protein sequence ID" value="KRY33985.1"/>
    <property type="molecule type" value="Genomic_DNA"/>
</dbReference>
<reference evidence="1 2" key="1">
    <citation type="submission" date="2015-01" db="EMBL/GenBank/DDBJ databases">
        <title>Evolution of Trichinella species and genotypes.</title>
        <authorList>
            <person name="Korhonen P.K."/>
            <person name="Edoardo P."/>
            <person name="Giuseppe L.R."/>
            <person name="Gasser R.B."/>
        </authorList>
    </citation>
    <scope>NUCLEOTIDE SEQUENCE [LARGE SCALE GENOMIC DNA]</scope>
    <source>
        <strain evidence="1">ISS3</strain>
    </source>
</reference>
<keyword evidence="2" id="KW-1185">Reference proteome</keyword>
<gene>
    <name evidence="1" type="ORF">T01_1947</name>
</gene>
<evidence type="ECO:0000313" key="2">
    <source>
        <dbReference type="Proteomes" id="UP000054776"/>
    </source>
</evidence>
<protein>
    <submittedName>
        <fullName evidence="1">Uncharacterized protein</fullName>
    </submittedName>
</protein>
<evidence type="ECO:0000313" key="1">
    <source>
        <dbReference type="EMBL" id="KRY33985.1"/>
    </source>
</evidence>
<dbReference type="InParanoid" id="A0A0V1BAP9"/>
<name>A0A0V1BAP9_TRISP</name>
<comment type="caution">
    <text evidence="1">The sequence shown here is derived from an EMBL/GenBank/DDBJ whole genome shotgun (WGS) entry which is preliminary data.</text>
</comment>